<feature type="signal peptide" evidence="1">
    <location>
        <begin position="1"/>
        <end position="17"/>
    </location>
</feature>
<accession>A0A9W8RQ47</accession>
<dbReference type="Gene3D" id="2.30.60.10">
    <property type="entry name" value="Cyanovirin-N"/>
    <property type="match status" value="1"/>
</dbReference>
<dbReference type="AlphaFoldDB" id="A0A9W8RQ47"/>
<evidence type="ECO:0000256" key="1">
    <source>
        <dbReference type="SAM" id="SignalP"/>
    </source>
</evidence>
<evidence type="ECO:0000313" key="2">
    <source>
        <dbReference type="EMBL" id="KAJ4248693.1"/>
    </source>
</evidence>
<dbReference type="EMBL" id="JAOQAZ010000035">
    <property type="protein sequence ID" value="KAJ4248693.1"/>
    <property type="molecule type" value="Genomic_DNA"/>
</dbReference>
<proteinExistence type="predicted"/>
<sequence>MQLSFLPLFTLTLGVLAKSTLSETKSPYPSTIVDGNGTTLAVEVRRWLDSPPPAKIKPRSKSGGFYDECQDVRFYFGKADDKDPNVRGMNKGYKTSPWLVARCPNKKGELVCTWLELGKCMVNVEGGLYRGAK</sequence>
<keyword evidence="3" id="KW-1185">Reference proteome</keyword>
<dbReference type="InterPro" id="IPR036673">
    <property type="entry name" value="Cyanovirin-N_sf"/>
</dbReference>
<dbReference type="Proteomes" id="UP001152049">
    <property type="component" value="Unassembled WGS sequence"/>
</dbReference>
<name>A0A9W8RQ47_9HYPO</name>
<dbReference type="SUPFAM" id="SSF51322">
    <property type="entry name" value="Cyanovirin-N"/>
    <property type="match status" value="1"/>
</dbReference>
<dbReference type="OrthoDB" id="2947935at2759"/>
<keyword evidence="1" id="KW-0732">Signal</keyword>
<feature type="chain" id="PRO_5040892653" evidence="1">
    <location>
        <begin position="18"/>
        <end position="133"/>
    </location>
</feature>
<reference evidence="2" key="1">
    <citation type="submission" date="2022-09" db="EMBL/GenBank/DDBJ databases">
        <title>Fusarium specimens isolated from Avocado Roots.</title>
        <authorList>
            <person name="Stajich J."/>
            <person name="Roper C."/>
            <person name="Heimlech-Rivalta G."/>
        </authorList>
    </citation>
    <scope>NUCLEOTIDE SEQUENCE</scope>
    <source>
        <strain evidence="2">CF00136</strain>
    </source>
</reference>
<comment type="caution">
    <text evidence="2">The sequence shown here is derived from an EMBL/GenBank/DDBJ whole genome shotgun (WGS) entry which is preliminary data.</text>
</comment>
<protein>
    <submittedName>
        <fullName evidence="2">Uncharacterized protein</fullName>
    </submittedName>
</protein>
<organism evidence="2 3">
    <name type="scientific">Fusarium torreyae</name>
    <dbReference type="NCBI Taxonomy" id="1237075"/>
    <lineage>
        <taxon>Eukaryota</taxon>
        <taxon>Fungi</taxon>
        <taxon>Dikarya</taxon>
        <taxon>Ascomycota</taxon>
        <taxon>Pezizomycotina</taxon>
        <taxon>Sordariomycetes</taxon>
        <taxon>Hypocreomycetidae</taxon>
        <taxon>Hypocreales</taxon>
        <taxon>Nectriaceae</taxon>
        <taxon>Fusarium</taxon>
    </lineage>
</organism>
<gene>
    <name evidence="2" type="ORF">NW762_012531</name>
</gene>
<evidence type="ECO:0000313" key="3">
    <source>
        <dbReference type="Proteomes" id="UP001152049"/>
    </source>
</evidence>